<dbReference type="OrthoDB" id="7390129at2"/>
<gene>
    <name evidence="1" type="ORF">B0I00_0835</name>
</gene>
<sequence length="215" mass="22460">MTGLMVLMLAAAVFGVIAFLLKAPRGGWEAVGAALMLGAAGFAWQANWSQPGAPKAAAATVKASGAALVEARKQIAGDPLQTGNRWSIIADGLARNGNFADAADVLQGAVQQDPRNADAWLAMGNYLVAHSEGVLTPAARYAYTRAAAADPTHPGPLFFEGLALATSGQLEEGRAMWARLLARSPADAPWRDDLAQRLARLDAFIAARDAGQLNR</sequence>
<dbReference type="EMBL" id="PHUF01000002">
    <property type="protein sequence ID" value="PKB25632.1"/>
    <property type="molecule type" value="Genomic_DNA"/>
</dbReference>
<organism evidence="1 2">
    <name type="scientific">Novosphingobium kunmingense</name>
    <dbReference type="NCBI Taxonomy" id="1211806"/>
    <lineage>
        <taxon>Bacteria</taxon>
        <taxon>Pseudomonadati</taxon>
        <taxon>Pseudomonadota</taxon>
        <taxon>Alphaproteobacteria</taxon>
        <taxon>Sphingomonadales</taxon>
        <taxon>Sphingomonadaceae</taxon>
        <taxon>Novosphingobium</taxon>
    </lineage>
</organism>
<evidence type="ECO:0000313" key="1">
    <source>
        <dbReference type="EMBL" id="PKB25632.1"/>
    </source>
</evidence>
<proteinExistence type="predicted"/>
<dbReference type="Pfam" id="PF13428">
    <property type="entry name" value="TPR_14"/>
    <property type="match status" value="1"/>
</dbReference>
<dbReference type="RefSeq" id="WP_100866056.1">
    <property type="nucleotide sequence ID" value="NZ_PHUF01000002.1"/>
</dbReference>
<dbReference type="SUPFAM" id="SSF48452">
    <property type="entry name" value="TPR-like"/>
    <property type="match status" value="1"/>
</dbReference>
<comment type="caution">
    <text evidence="1">The sequence shown here is derived from an EMBL/GenBank/DDBJ whole genome shotgun (WGS) entry which is preliminary data.</text>
</comment>
<name>A0A2N0I369_9SPHN</name>
<dbReference type="AlphaFoldDB" id="A0A2N0I369"/>
<dbReference type="Gene3D" id="1.25.40.10">
    <property type="entry name" value="Tetratricopeptide repeat domain"/>
    <property type="match status" value="1"/>
</dbReference>
<evidence type="ECO:0000313" key="2">
    <source>
        <dbReference type="Proteomes" id="UP000232587"/>
    </source>
</evidence>
<dbReference type="InterPro" id="IPR011990">
    <property type="entry name" value="TPR-like_helical_dom_sf"/>
</dbReference>
<protein>
    <submittedName>
        <fullName evidence="1">Cytochrome c-type biogenesis protein CcmH</fullName>
    </submittedName>
</protein>
<keyword evidence="2" id="KW-1185">Reference proteome</keyword>
<dbReference type="Proteomes" id="UP000232587">
    <property type="component" value="Unassembled WGS sequence"/>
</dbReference>
<accession>A0A2N0I369</accession>
<reference evidence="1 2" key="1">
    <citation type="submission" date="2017-11" db="EMBL/GenBank/DDBJ databases">
        <title>Genomic Encyclopedia of Type Strains, Phase III (KMG-III): the genomes of soil and plant-associated and newly described type strains.</title>
        <authorList>
            <person name="Whitman W."/>
        </authorList>
    </citation>
    <scope>NUCLEOTIDE SEQUENCE [LARGE SCALE GENOMIC DNA]</scope>
    <source>
        <strain evidence="1 2">CGMCC 1.12274</strain>
    </source>
</reference>